<evidence type="ECO:0008006" key="5">
    <source>
        <dbReference type="Google" id="ProtNLM"/>
    </source>
</evidence>
<reference evidence="3 4" key="1">
    <citation type="submission" date="2019-07" db="EMBL/GenBank/DDBJ databases">
        <authorList>
            <person name="Yang M."/>
            <person name="Zhao D."/>
            <person name="Xiang H."/>
        </authorList>
    </citation>
    <scope>NUCLEOTIDE SEQUENCE [LARGE SCALE GENOMIC DNA]</scope>
    <source>
        <strain evidence="3 4">IM1326</strain>
    </source>
</reference>
<keyword evidence="2" id="KW-0732">Signal</keyword>
<name>A0A552X1I5_9GAMM</name>
<feature type="repeat" description="TPR" evidence="1">
    <location>
        <begin position="270"/>
        <end position="303"/>
    </location>
</feature>
<feature type="chain" id="PRO_5021921986" description="Tetratricopeptide repeat-like domain-containing protein" evidence="2">
    <location>
        <begin position="31"/>
        <end position="315"/>
    </location>
</feature>
<dbReference type="SUPFAM" id="SSF48452">
    <property type="entry name" value="TPR-like"/>
    <property type="match status" value="1"/>
</dbReference>
<dbReference type="OrthoDB" id="192575at2"/>
<protein>
    <recommendedName>
        <fullName evidence="5">Tetratricopeptide repeat-like domain-containing protein</fullName>
    </recommendedName>
</protein>
<dbReference type="PROSITE" id="PS50005">
    <property type="entry name" value="TPR"/>
    <property type="match status" value="1"/>
</dbReference>
<dbReference type="InterPro" id="IPR011990">
    <property type="entry name" value="TPR-like_helical_dom_sf"/>
</dbReference>
<evidence type="ECO:0000256" key="1">
    <source>
        <dbReference type="PROSITE-ProRule" id="PRU00339"/>
    </source>
</evidence>
<dbReference type="AlphaFoldDB" id="A0A552X1I5"/>
<keyword evidence="4" id="KW-1185">Reference proteome</keyword>
<accession>A0A552X1I5</accession>
<proteinExistence type="predicted"/>
<keyword evidence="1" id="KW-0802">TPR repeat</keyword>
<dbReference type="Gene3D" id="1.25.40.10">
    <property type="entry name" value="Tetratricopeptide repeat domain"/>
    <property type="match status" value="1"/>
</dbReference>
<evidence type="ECO:0000313" key="4">
    <source>
        <dbReference type="Proteomes" id="UP000320359"/>
    </source>
</evidence>
<dbReference type="EMBL" id="VJWL01000002">
    <property type="protein sequence ID" value="TRW48902.1"/>
    <property type="molecule type" value="Genomic_DNA"/>
</dbReference>
<evidence type="ECO:0000313" key="3">
    <source>
        <dbReference type="EMBL" id="TRW48902.1"/>
    </source>
</evidence>
<dbReference type="Proteomes" id="UP000320359">
    <property type="component" value="Unassembled WGS sequence"/>
</dbReference>
<gene>
    <name evidence="3" type="ORF">FM042_07930</name>
</gene>
<feature type="signal peptide" evidence="2">
    <location>
        <begin position="1"/>
        <end position="30"/>
    </location>
</feature>
<comment type="caution">
    <text evidence="3">The sequence shown here is derived from an EMBL/GenBank/DDBJ whole genome shotgun (WGS) entry which is preliminary data.</text>
</comment>
<dbReference type="InterPro" id="IPR019734">
    <property type="entry name" value="TPR_rpt"/>
</dbReference>
<evidence type="ECO:0000256" key="2">
    <source>
        <dbReference type="SAM" id="SignalP"/>
    </source>
</evidence>
<organism evidence="3 4">
    <name type="scientific">Aliidiomarina halalkaliphila</name>
    <dbReference type="NCBI Taxonomy" id="2593535"/>
    <lineage>
        <taxon>Bacteria</taxon>
        <taxon>Pseudomonadati</taxon>
        <taxon>Pseudomonadota</taxon>
        <taxon>Gammaproteobacteria</taxon>
        <taxon>Alteromonadales</taxon>
        <taxon>Idiomarinaceae</taxon>
        <taxon>Aliidiomarina</taxon>
    </lineage>
</organism>
<sequence length="315" mass="35993">MHHATGFTRNCWLFSAFIALAMFIAVPAHAQDIRSGINEAFHEVYDAIEAADVKTAERALKDMRRTHRDTADFHFLEGQISMLKLNDASMVRMPFIARGMRRSWERAVEIDPEHQVSLFSLAMYYAAAPGIVGGDKEKATAIHKQLAELNSSWQYPLHVTLLMGKEAEHDEVEAAFERWFEAYPELIGARMNYVLIRNNEDDRSRVYEQLKIVDTLIEANPDQVTADQRSQVDYQWGKMAAESGIALEEGKKRLLALIEEDRIPMNIREGFVHARLGAIYQQLDDQENAQSHFAKAKRLSSDDSDLKELLERLNV</sequence>
<dbReference type="RefSeq" id="WP_143235887.1">
    <property type="nucleotide sequence ID" value="NZ_VJWL01000002.1"/>
</dbReference>